<evidence type="ECO:0000313" key="6">
    <source>
        <dbReference type="Proteomes" id="UP000245444"/>
    </source>
</evidence>
<dbReference type="Proteomes" id="UP000245444">
    <property type="component" value="Chromosome"/>
</dbReference>
<accession>A0A2U8WGN8</accession>
<evidence type="ECO:0000256" key="1">
    <source>
        <dbReference type="ARBA" id="ARBA00022737"/>
    </source>
</evidence>
<keyword evidence="1" id="KW-0677">Repeat</keyword>
<dbReference type="KEGG" id="mtea:DK419_02545"/>
<dbReference type="AlphaFoldDB" id="A0A2U8WGN8"/>
<evidence type="ECO:0000259" key="3">
    <source>
        <dbReference type="Pfam" id="PF20148"/>
    </source>
</evidence>
<protein>
    <recommendedName>
        <fullName evidence="7">Type IV secretion protein Rhs</fullName>
    </recommendedName>
</protein>
<dbReference type="PANTHER" id="PTHR32305">
    <property type="match status" value="1"/>
</dbReference>
<dbReference type="Pfam" id="PF25023">
    <property type="entry name" value="TEN_YD-shell"/>
    <property type="match status" value="1"/>
</dbReference>
<feature type="region of interest" description="Disordered" evidence="2">
    <location>
        <begin position="1"/>
        <end position="47"/>
    </location>
</feature>
<dbReference type="Gene3D" id="2.180.10.10">
    <property type="entry name" value="RHS repeat-associated core"/>
    <property type="match status" value="2"/>
</dbReference>
<dbReference type="OrthoDB" id="6057489at2"/>
<dbReference type="Pfam" id="PF05593">
    <property type="entry name" value="RHS_repeat"/>
    <property type="match status" value="2"/>
</dbReference>
<sequence length="832" mass="91213">MSGPNTTRGREGGQPNESTQPANAGGRMVVGASAAPSAPSETNEQRRERILSEVRKNRTGMGWLGHADAFMRSAANTATFGYADKLSAGADALLGKGEGDSIAERYRFNQEVNEAVNQVDAEDRPTAQTGGEVLAENLPYERGARLLKGGERILRRLGRGRKACKACSRRPVVLSDGTKVTFDVDFLLHGALPLDLSRAYASDLDHDGPLGRNRIGSFDETLSAQPDGSLLFVMASGVTADYARPAPTIGEVSVNTHHPAITLAAGPDATFTAREHGVTRLFRRYPDGVWRLAEIRDLNDNAARLVRDETGLLHRLDRSDGFALLFENDEAGRRTGVTLRAPGGETRPISRYAYDAHGNLVEVRNTYARSFRYAYDAAGRFAAYDGGVATRVAYAYDGQDRVIAVTTPGGAFDHTLAYEPEARATTLAYARLTGAARTVFDADGNFVAHTDGLGQTRTYERDAFGAVVAETDAKGHRTAYDYDAFGTLSAVTDPEGRRTAYQHDEDGRLERLIDPAGQTWTWTYDGRGNLVSAVDPLGIRTDYVTDAAGLATAIMRHDGLIERRDYDAHNNLLRLVDYRGGTTLFDRDAFGRLVARTDPLGHVTRFAYDAQPGADFWTPTALTRPDGVTVRREAEPRQATLAVTDGEGRRTVYRYGPFDLLEAIEDPKGGSLRFSYDAEERLVRVENQLGRHWSFARDAAGRVIEETDFDGMTLAYAYDRADRVSETRHPDGARIAYAYDRAGLLLRQEAFAPGALSCPRRRPSPGRLTQDKQSPKNPERFGRRAVRISRPHWMACARTAGSCAGRFHSERRSRSGSSPTMIALPFFRGQVA</sequence>
<keyword evidence="6" id="KW-1185">Reference proteome</keyword>
<feature type="domain" description="DUF6531" evidence="3">
    <location>
        <begin position="170"/>
        <end position="242"/>
    </location>
</feature>
<dbReference type="NCBIfam" id="TIGR01643">
    <property type="entry name" value="YD_repeat_2x"/>
    <property type="match status" value="8"/>
</dbReference>
<feature type="compositionally biased region" description="Basic and acidic residues" evidence="2">
    <location>
        <begin position="769"/>
        <end position="782"/>
    </location>
</feature>
<dbReference type="RefSeq" id="WP_109957706.1">
    <property type="nucleotide sequence ID" value="NZ_CP029553.1"/>
</dbReference>
<feature type="region of interest" description="Disordered" evidence="2">
    <location>
        <begin position="756"/>
        <end position="784"/>
    </location>
</feature>
<dbReference type="InterPro" id="IPR045351">
    <property type="entry name" value="DUF6531"/>
</dbReference>
<evidence type="ECO:0000313" key="5">
    <source>
        <dbReference type="EMBL" id="AWN45337.1"/>
    </source>
</evidence>
<gene>
    <name evidence="5" type="ORF">DK419_02545</name>
</gene>
<proteinExistence type="predicted"/>
<feature type="domain" description="Teneurin-like YD-shell" evidence="4">
    <location>
        <begin position="324"/>
        <end position="558"/>
    </location>
</feature>
<evidence type="ECO:0008006" key="7">
    <source>
        <dbReference type="Google" id="ProtNLM"/>
    </source>
</evidence>
<dbReference type="Pfam" id="PF20148">
    <property type="entry name" value="DUF6531"/>
    <property type="match status" value="1"/>
</dbReference>
<dbReference type="InterPro" id="IPR056823">
    <property type="entry name" value="TEN-like_YD-shell"/>
</dbReference>
<name>A0A2U8WGN8_9HYPH</name>
<dbReference type="InterPro" id="IPR031325">
    <property type="entry name" value="RHS_repeat"/>
</dbReference>
<dbReference type="InterPro" id="IPR006530">
    <property type="entry name" value="YD"/>
</dbReference>
<dbReference type="EMBL" id="CP029553">
    <property type="protein sequence ID" value="AWN45337.1"/>
    <property type="molecule type" value="Genomic_DNA"/>
</dbReference>
<dbReference type="InterPro" id="IPR050708">
    <property type="entry name" value="T6SS_VgrG/RHS"/>
</dbReference>
<reference evidence="5 6" key="1">
    <citation type="submission" date="2018-05" db="EMBL/GenBank/DDBJ databases">
        <title>Complete Genome Sequence of Methylobacterium sp. 17Sr1-28.</title>
        <authorList>
            <person name="Srinivasan S."/>
        </authorList>
    </citation>
    <scope>NUCLEOTIDE SEQUENCE [LARGE SCALE GENOMIC DNA]</scope>
    <source>
        <strain evidence="5 6">17Sr1-28</strain>
    </source>
</reference>
<evidence type="ECO:0000256" key="2">
    <source>
        <dbReference type="SAM" id="MobiDB-lite"/>
    </source>
</evidence>
<organism evidence="5 6">
    <name type="scientific">Methylobacterium terrae</name>
    <dbReference type="NCBI Taxonomy" id="2202827"/>
    <lineage>
        <taxon>Bacteria</taxon>
        <taxon>Pseudomonadati</taxon>
        <taxon>Pseudomonadota</taxon>
        <taxon>Alphaproteobacteria</taxon>
        <taxon>Hyphomicrobiales</taxon>
        <taxon>Methylobacteriaceae</taxon>
        <taxon>Methylobacterium</taxon>
    </lineage>
</organism>
<evidence type="ECO:0000259" key="4">
    <source>
        <dbReference type="Pfam" id="PF25023"/>
    </source>
</evidence>
<dbReference type="PANTHER" id="PTHR32305:SF15">
    <property type="entry name" value="PROTEIN RHSA-RELATED"/>
    <property type="match status" value="1"/>
</dbReference>